<proteinExistence type="predicted"/>
<feature type="transmembrane region" description="Helical" evidence="1">
    <location>
        <begin position="7"/>
        <end position="32"/>
    </location>
</feature>
<dbReference type="STRING" id="249408.BOO71_0010792"/>
<evidence type="ECO:0008006" key="4">
    <source>
        <dbReference type="Google" id="ProtNLM"/>
    </source>
</evidence>
<keyword evidence="1" id="KW-1133">Transmembrane helix</keyword>
<accession>A0A1U7NV47</accession>
<dbReference type="AlphaFoldDB" id="A0A1U7NV47"/>
<comment type="caution">
    <text evidence="2">The sequence shown here is derived from an EMBL/GenBank/DDBJ whole genome shotgun (WGS) entry which is preliminary data.</text>
</comment>
<dbReference type="Pfam" id="PF13646">
    <property type="entry name" value="HEAT_2"/>
    <property type="match status" value="1"/>
</dbReference>
<dbReference type="InterPro" id="IPR011989">
    <property type="entry name" value="ARM-like"/>
</dbReference>
<feature type="transmembrane region" description="Helical" evidence="1">
    <location>
        <begin position="44"/>
        <end position="65"/>
    </location>
</feature>
<dbReference type="SUPFAM" id="SSF48371">
    <property type="entry name" value="ARM repeat"/>
    <property type="match status" value="1"/>
</dbReference>
<name>A0A1U7NV47_9DEIO</name>
<dbReference type="EMBL" id="MSTI01000127">
    <property type="protein sequence ID" value="OLV16786.1"/>
    <property type="molecule type" value="Genomic_DNA"/>
</dbReference>
<organism evidence="2 3">
    <name type="scientific">Deinococcus marmoris</name>
    <dbReference type="NCBI Taxonomy" id="249408"/>
    <lineage>
        <taxon>Bacteria</taxon>
        <taxon>Thermotogati</taxon>
        <taxon>Deinococcota</taxon>
        <taxon>Deinococci</taxon>
        <taxon>Deinococcales</taxon>
        <taxon>Deinococcaceae</taxon>
        <taxon>Deinococcus</taxon>
    </lineage>
</organism>
<dbReference type="RefSeq" id="WP_075834855.1">
    <property type="nucleotide sequence ID" value="NZ_MSTI01000127.1"/>
</dbReference>
<gene>
    <name evidence="2" type="ORF">BOO71_0010792</name>
</gene>
<evidence type="ECO:0000256" key="1">
    <source>
        <dbReference type="SAM" id="Phobius"/>
    </source>
</evidence>
<keyword evidence="1" id="KW-0472">Membrane</keyword>
<dbReference type="InterPro" id="IPR016024">
    <property type="entry name" value="ARM-type_fold"/>
</dbReference>
<evidence type="ECO:0000313" key="3">
    <source>
        <dbReference type="Proteomes" id="UP000186607"/>
    </source>
</evidence>
<dbReference type="OrthoDB" id="58555at2"/>
<evidence type="ECO:0000313" key="2">
    <source>
        <dbReference type="EMBL" id="OLV16786.1"/>
    </source>
</evidence>
<protein>
    <recommendedName>
        <fullName evidence="4">HEAT repeat domain-containing protein</fullName>
    </recommendedName>
</protein>
<dbReference type="Proteomes" id="UP000186607">
    <property type="component" value="Unassembled WGS sequence"/>
</dbReference>
<keyword evidence="1" id="KW-0812">Transmembrane</keyword>
<dbReference type="Gene3D" id="1.25.10.10">
    <property type="entry name" value="Leucine-rich Repeat Variant"/>
    <property type="match status" value="1"/>
</dbReference>
<dbReference type="eggNOG" id="COG1413">
    <property type="taxonomic scope" value="Bacteria"/>
</dbReference>
<keyword evidence="3" id="KW-1185">Reference proteome</keyword>
<reference evidence="2 3" key="1">
    <citation type="submission" date="2017-01" db="EMBL/GenBank/DDBJ databases">
        <title>Genome Analysis of Deinococcus marmoris KOPRI26562.</title>
        <authorList>
            <person name="Kim J.H."/>
            <person name="Oh H.-M."/>
        </authorList>
    </citation>
    <scope>NUCLEOTIDE SEQUENCE [LARGE SCALE GENOMIC DNA]</scope>
    <source>
        <strain evidence="2 3">KOPRI26562</strain>
    </source>
</reference>
<sequence length="414" mass="45416">MKGHRLVLGFGILSLGISLALTLLILATGMTLLTDHFHPGARSIWPVLIFTCVIGGLSCVILSVLQFVQLGALQSAELNATVREAQWSEALLAWAYAEVPLPGRLDEAGVQTLLKLRDSLSGEVSDRLKTLYGAQGWLSRDLRLLTRRSTPVVVRAEAIERLALLREPLALDALDRELRHRHPEIRALALLALSRSVGRLELHRTERTLRVLALHGAIIRGEFSVGQVQEALTLLGEAGRLLAQELLLGAPDTLRTATLDVLARQRTGALHREVLELLSSPNAELRAGALRVLVSSAQVPAESAKTVLKLTEDPTAFVRLQATKAAAYLDPVPTERLWNLLGDPHWWVRRAAAQGLLHVPDGERLLNDAVARHADRYARDIARTTLQEHGERQLKTHLTLQPVRPPLAYAPGST</sequence>